<organism evidence="2 3">
    <name type="scientific">Blastomyces silverae</name>
    <dbReference type="NCBI Taxonomy" id="2060906"/>
    <lineage>
        <taxon>Eukaryota</taxon>
        <taxon>Fungi</taxon>
        <taxon>Dikarya</taxon>
        <taxon>Ascomycota</taxon>
        <taxon>Pezizomycotina</taxon>
        <taxon>Eurotiomycetes</taxon>
        <taxon>Eurotiomycetidae</taxon>
        <taxon>Onygenales</taxon>
        <taxon>Ajellomycetaceae</taxon>
        <taxon>Blastomyces</taxon>
    </lineage>
</organism>
<dbReference type="EMBL" id="LDEV01001526">
    <property type="protein sequence ID" value="KLJ11518.1"/>
    <property type="molecule type" value="Genomic_DNA"/>
</dbReference>
<sequence length="50" mass="5736">MSVLSRPRAGAAWRTVSGRPHQPSLDPRRLARRELWHIHGQPGSLDLQRQ</sequence>
<name>A0A0H1BK66_9EURO</name>
<evidence type="ECO:0000313" key="2">
    <source>
        <dbReference type="EMBL" id="KLJ11518.1"/>
    </source>
</evidence>
<reference evidence="3" key="1">
    <citation type="journal article" date="2015" name="PLoS Genet.">
        <title>The dynamic genome and transcriptome of the human fungal pathogen Blastomyces and close relative Emmonsia.</title>
        <authorList>
            <person name="Munoz J.F."/>
            <person name="Gauthier G.M."/>
            <person name="Desjardins C.A."/>
            <person name="Gallo J.E."/>
            <person name="Holder J."/>
            <person name="Sullivan T.D."/>
            <person name="Marty A.J."/>
            <person name="Carmen J.C."/>
            <person name="Chen Z."/>
            <person name="Ding L."/>
            <person name="Gujja S."/>
            <person name="Magrini V."/>
            <person name="Misas E."/>
            <person name="Mitreva M."/>
            <person name="Priest M."/>
            <person name="Saif S."/>
            <person name="Whiston E.A."/>
            <person name="Young S."/>
            <person name="Zeng Q."/>
            <person name="Goldman W.E."/>
            <person name="Mardis E.R."/>
            <person name="Taylor J.W."/>
            <person name="McEwen J.G."/>
            <person name="Clay O.K."/>
            <person name="Klein B.S."/>
            <person name="Cuomo C.A."/>
        </authorList>
    </citation>
    <scope>NUCLEOTIDE SEQUENCE [LARGE SCALE GENOMIC DNA]</scope>
    <source>
        <strain evidence="3">UAMH 139</strain>
    </source>
</reference>
<evidence type="ECO:0000256" key="1">
    <source>
        <dbReference type="SAM" id="MobiDB-lite"/>
    </source>
</evidence>
<proteinExistence type="predicted"/>
<dbReference type="Proteomes" id="UP000053573">
    <property type="component" value="Unassembled WGS sequence"/>
</dbReference>
<accession>A0A0H1BK66</accession>
<gene>
    <name evidence="2" type="ORF">EMPG_13298</name>
</gene>
<dbReference type="AlphaFoldDB" id="A0A0H1BK66"/>
<keyword evidence="3" id="KW-1185">Reference proteome</keyword>
<evidence type="ECO:0000313" key="3">
    <source>
        <dbReference type="Proteomes" id="UP000053573"/>
    </source>
</evidence>
<protein>
    <submittedName>
        <fullName evidence="2">Uncharacterized protein</fullName>
    </submittedName>
</protein>
<comment type="caution">
    <text evidence="2">The sequence shown here is derived from an EMBL/GenBank/DDBJ whole genome shotgun (WGS) entry which is preliminary data.</text>
</comment>
<feature type="region of interest" description="Disordered" evidence="1">
    <location>
        <begin position="1"/>
        <end position="26"/>
    </location>
</feature>